<feature type="transmembrane region" description="Helical" evidence="1">
    <location>
        <begin position="54"/>
        <end position="77"/>
    </location>
</feature>
<accession>A0A8K1CEQ2</accession>
<reference evidence="2" key="1">
    <citation type="submission" date="2019-03" db="EMBL/GenBank/DDBJ databases">
        <title>Long read genome sequence of the mycoparasitic Pythium oligandrum ATCC 38472 isolated from sugarbeet rhizosphere.</title>
        <authorList>
            <person name="Gaulin E."/>
        </authorList>
    </citation>
    <scope>NUCLEOTIDE SEQUENCE</scope>
    <source>
        <strain evidence="2">ATCC 38472_TT</strain>
    </source>
</reference>
<dbReference type="InterPro" id="IPR006461">
    <property type="entry name" value="PLAC_motif_containing"/>
</dbReference>
<dbReference type="Proteomes" id="UP000794436">
    <property type="component" value="Unassembled WGS sequence"/>
</dbReference>
<dbReference type="EMBL" id="SPLM01000074">
    <property type="protein sequence ID" value="TMW62061.1"/>
    <property type="molecule type" value="Genomic_DNA"/>
</dbReference>
<keyword evidence="3" id="KW-1185">Reference proteome</keyword>
<comment type="caution">
    <text evidence="2">The sequence shown here is derived from an EMBL/GenBank/DDBJ whole genome shotgun (WGS) entry which is preliminary data.</text>
</comment>
<dbReference type="Pfam" id="PF04749">
    <property type="entry name" value="PLAC8"/>
    <property type="match status" value="1"/>
</dbReference>
<dbReference type="AlphaFoldDB" id="A0A8K1CEQ2"/>
<feature type="transmembrane region" description="Helical" evidence="1">
    <location>
        <begin position="112"/>
        <end position="132"/>
    </location>
</feature>
<evidence type="ECO:0000256" key="1">
    <source>
        <dbReference type="SAM" id="Phobius"/>
    </source>
</evidence>
<sequence>MTKDKMNDGDNYGVTMGTWEVGFFGCFNDCIPNCCMVWCLPCVSLAQISARLGVYKYGTVLVATFLVYAVIIALPLAGNYTNSQTKADEDNWIVTVDEDGQRSARSKSSSSYVEVLEVISGVFALMYCMFVWKLRSKTRARFEIPGNPCIDCLASCCCSCCTIAQMATHSKSYKPGSCEFGPPDTLPAFK</sequence>
<keyword evidence="1" id="KW-1133">Transmembrane helix</keyword>
<organism evidence="2 3">
    <name type="scientific">Pythium oligandrum</name>
    <name type="common">Mycoparasitic fungus</name>
    <dbReference type="NCBI Taxonomy" id="41045"/>
    <lineage>
        <taxon>Eukaryota</taxon>
        <taxon>Sar</taxon>
        <taxon>Stramenopiles</taxon>
        <taxon>Oomycota</taxon>
        <taxon>Peronosporomycetes</taxon>
        <taxon>Pythiales</taxon>
        <taxon>Pythiaceae</taxon>
        <taxon>Pythium</taxon>
    </lineage>
</organism>
<protein>
    <recommendedName>
        <fullName evidence="4">PLAC8 family protein</fullName>
    </recommendedName>
</protein>
<dbReference type="OrthoDB" id="166822at2759"/>
<gene>
    <name evidence="2" type="ORF">Poli38472_009554</name>
</gene>
<name>A0A8K1CEQ2_PYTOL</name>
<evidence type="ECO:0008006" key="4">
    <source>
        <dbReference type="Google" id="ProtNLM"/>
    </source>
</evidence>
<evidence type="ECO:0000313" key="3">
    <source>
        <dbReference type="Proteomes" id="UP000794436"/>
    </source>
</evidence>
<dbReference type="NCBIfam" id="TIGR01571">
    <property type="entry name" value="A_thal_Cys_rich"/>
    <property type="match status" value="1"/>
</dbReference>
<keyword evidence="1" id="KW-0472">Membrane</keyword>
<keyword evidence="1" id="KW-0812">Transmembrane</keyword>
<proteinExistence type="predicted"/>
<evidence type="ECO:0000313" key="2">
    <source>
        <dbReference type="EMBL" id="TMW62061.1"/>
    </source>
</evidence>
<dbReference type="PANTHER" id="PTHR15907">
    <property type="entry name" value="DUF614 FAMILY PROTEIN-RELATED"/>
    <property type="match status" value="1"/>
</dbReference>